<accession>A0A7Y0LAE2</accession>
<reference evidence="1 2" key="1">
    <citation type="submission" date="2020-04" db="EMBL/GenBank/DDBJ databases">
        <title>Thalassotalea sp. M1531, isolated from the surface of marine red alga.</title>
        <authorList>
            <person name="Pang L."/>
            <person name="Lu D.-C."/>
        </authorList>
    </citation>
    <scope>NUCLEOTIDE SEQUENCE [LARGE SCALE GENOMIC DNA]</scope>
    <source>
        <strain evidence="1 2">M1531</strain>
    </source>
</reference>
<comment type="caution">
    <text evidence="1">The sequence shown here is derived from an EMBL/GenBank/DDBJ whole genome shotgun (WGS) entry which is preliminary data.</text>
</comment>
<dbReference type="EMBL" id="JABBXH010000001">
    <property type="protein sequence ID" value="NMP30031.1"/>
    <property type="molecule type" value="Genomic_DNA"/>
</dbReference>
<dbReference type="Proteomes" id="UP000568664">
    <property type="component" value="Unassembled WGS sequence"/>
</dbReference>
<proteinExistence type="predicted"/>
<evidence type="ECO:0000313" key="2">
    <source>
        <dbReference type="Proteomes" id="UP000568664"/>
    </source>
</evidence>
<organism evidence="1 2">
    <name type="scientific">Thalassotalea algicola</name>
    <dbReference type="NCBI Taxonomy" id="2716224"/>
    <lineage>
        <taxon>Bacteria</taxon>
        <taxon>Pseudomonadati</taxon>
        <taxon>Pseudomonadota</taxon>
        <taxon>Gammaproteobacteria</taxon>
        <taxon>Alteromonadales</taxon>
        <taxon>Colwelliaceae</taxon>
        <taxon>Thalassotalea</taxon>
    </lineage>
</organism>
<protein>
    <submittedName>
        <fullName evidence="1">Uncharacterized protein</fullName>
    </submittedName>
</protein>
<dbReference type="RefSeq" id="WP_169073381.1">
    <property type="nucleotide sequence ID" value="NZ_JABBXH010000001.1"/>
</dbReference>
<name>A0A7Y0LAE2_9GAMM</name>
<sequence length="113" mass="12643">MNNREIITLMHKLSCRHLGPSGDWVSVFDDNDSLDKTKFNQLLFSSINSDTVLIYCNENNLAESSLEDAYSIVSEFIKIGTVNLADPRFTSQVEVDPIGIGAKYLTNKAIKQD</sequence>
<keyword evidence="2" id="KW-1185">Reference proteome</keyword>
<dbReference type="AlphaFoldDB" id="A0A7Y0LAE2"/>
<evidence type="ECO:0000313" key="1">
    <source>
        <dbReference type="EMBL" id="NMP30031.1"/>
    </source>
</evidence>
<gene>
    <name evidence="1" type="ORF">HII17_00530</name>
</gene>